<dbReference type="CDD" id="cd01990">
    <property type="entry name" value="LarE-like"/>
    <property type="match status" value="1"/>
</dbReference>
<dbReference type="EMBL" id="UINC01000928">
    <property type="protein sequence ID" value="SUZ64222.1"/>
    <property type="molecule type" value="Genomic_DNA"/>
</dbReference>
<dbReference type="Gene3D" id="3.40.50.620">
    <property type="entry name" value="HUPs"/>
    <property type="match status" value="1"/>
</dbReference>
<dbReference type="PANTHER" id="PTHR43169:SF2">
    <property type="entry name" value="NAD_GMP SYNTHASE DOMAIN-CONTAINING PROTEIN"/>
    <property type="match status" value="1"/>
</dbReference>
<dbReference type="NCBIfam" id="TIGR00268">
    <property type="entry name" value="ATP-dependent sacrificial sulfur transferase LarE"/>
    <property type="match status" value="1"/>
</dbReference>
<dbReference type="AlphaFoldDB" id="A0A381PB61"/>
<proteinExistence type="predicted"/>
<sequence>MERVLVAFSGGVDSAFLAWVANDTLGAEAVRCFTAVSPSLANSELEDCSTLAREWGLNWCRIETSEMENAAYRLNDSDRCYHCKSALMDVAGPLAERDEAVIVLGVNLDDLGDHRPGQVAAQERNAQFPLVDAGFSKLDIRAHSKELGLRIWDKPAAACLASRIPYGTEVTVPLLRRLDRAEAALKALGFQQIRVRDYGDVARLEFELNQFPLVIERRTDIVDAVLAVGYRYATLDLEGFRSGNLNHSIR</sequence>
<evidence type="ECO:0008006" key="2">
    <source>
        <dbReference type="Google" id="ProtNLM"/>
    </source>
</evidence>
<dbReference type="InterPro" id="IPR052188">
    <property type="entry name" value="Ni-pincer_cofactor_biosynth"/>
</dbReference>
<organism evidence="1">
    <name type="scientific">marine metagenome</name>
    <dbReference type="NCBI Taxonomy" id="408172"/>
    <lineage>
        <taxon>unclassified sequences</taxon>
        <taxon>metagenomes</taxon>
        <taxon>ecological metagenomes</taxon>
    </lineage>
</organism>
<name>A0A381PB61_9ZZZZ</name>
<dbReference type="InterPro" id="IPR005232">
    <property type="entry name" value="LarE"/>
</dbReference>
<gene>
    <name evidence="1" type="ORF">METZ01_LOCUS17076</name>
</gene>
<dbReference type="InterPro" id="IPR014729">
    <property type="entry name" value="Rossmann-like_a/b/a_fold"/>
</dbReference>
<reference evidence="1" key="1">
    <citation type="submission" date="2018-05" db="EMBL/GenBank/DDBJ databases">
        <authorList>
            <person name="Lanie J.A."/>
            <person name="Ng W.-L."/>
            <person name="Kazmierczak K.M."/>
            <person name="Andrzejewski T.M."/>
            <person name="Davidsen T.M."/>
            <person name="Wayne K.J."/>
            <person name="Tettelin H."/>
            <person name="Glass J.I."/>
            <person name="Rusch D."/>
            <person name="Podicherti R."/>
            <person name="Tsui H.-C.T."/>
            <person name="Winkler M.E."/>
        </authorList>
    </citation>
    <scope>NUCLEOTIDE SEQUENCE</scope>
</reference>
<dbReference type="GO" id="GO:0016783">
    <property type="term" value="F:sulfurtransferase activity"/>
    <property type="evidence" value="ECO:0007669"/>
    <property type="project" value="InterPro"/>
</dbReference>
<protein>
    <recommendedName>
        <fullName evidence="2">NAD/GMP synthase domain-containing protein</fullName>
    </recommendedName>
</protein>
<dbReference type="SUPFAM" id="SSF52402">
    <property type="entry name" value="Adenine nucleotide alpha hydrolases-like"/>
    <property type="match status" value="1"/>
</dbReference>
<accession>A0A381PB61</accession>
<evidence type="ECO:0000313" key="1">
    <source>
        <dbReference type="EMBL" id="SUZ64222.1"/>
    </source>
</evidence>
<dbReference type="PIRSF" id="PIRSF006661">
    <property type="entry name" value="PP-lp_UCP006661"/>
    <property type="match status" value="1"/>
</dbReference>
<dbReference type="PANTHER" id="PTHR43169">
    <property type="entry name" value="EXSB FAMILY PROTEIN"/>
    <property type="match status" value="1"/>
</dbReference>